<evidence type="ECO:0000256" key="2">
    <source>
        <dbReference type="ARBA" id="ARBA00022679"/>
    </source>
</evidence>
<keyword evidence="2" id="KW-0808">Transferase</keyword>
<dbReference type="CDD" id="cd02440">
    <property type="entry name" value="AdoMet_MTases"/>
    <property type="match status" value="1"/>
</dbReference>
<dbReference type="AlphaFoldDB" id="A0A401G0U0"/>
<evidence type="ECO:0008006" key="5">
    <source>
        <dbReference type="Google" id="ProtNLM"/>
    </source>
</evidence>
<dbReference type="PANTHER" id="PTHR43648">
    <property type="entry name" value="ELECTRON TRANSFER FLAVOPROTEIN BETA SUBUNIT LYSINE METHYLTRANSFERASE"/>
    <property type="match status" value="1"/>
</dbReference>
<dbReference type="GO" id="GO:0008276">
    <property type="term" value="F:protein methyltransferase activity"/>
    <property type="evidence" value="ECO:0007669"/>
    <property type="project" value="TreeGrafter"/>
</dbReference>
<proteinExistence type="predicted"/>
<keyword evidence="4" id="KW-1185">Reference proteome</keyword>
<evidence type="ECO:0000313" key="4">
    <source>
        <dbReference type="Proteomes" id="UP000288096"/>
    </source>
</evidence>
<reference evidence="4" key="2">
    <citation type="submission" date="2019-01" db="EMBL/GenBank/DDBJ databases">
        <title>Genome sequence of Desulfonema ishimotonii strain Tokyo 01.</title>
        <authorList>
            <person name="Fukui M."/>
        </authorList>
    </citation>
    <scope>NUCLEOTIDE SEQUENCE [LARGE SCALE GENOMIC DNA]</scope>
    <source>
        <strain evidence="4">Tokyo 01</strain>
    </source>
</reference>
<dbReference type="Pfam" id="PF06325">
    <property type="entry name" value="PrmA"/>
    <property type="match status" value="1"/>
</dbReference>
<sequence>MCIGAPGENAPPYTTLYIYYLEGRLTSCDALPDPGFIGNWEEDGFSFLFFSEPSDDTVDRVTAATPGLILLDRYCMTYDEWLGETPEPFRAGRLFIVPPWDRTETPDGMQRILLDPGVVFGTGTHPTTRDCLEILQTLLRNERIDTALDLGTGTGLLALGAARMGCERVLALDFNFLAARTAARNVALNRLEHRILTLQGRAEEFIGMAGDLLIANIHYDVMKHLICSEGFLRKKWFILSGLLRTQAREVADTLSHYPVEIIETREREGVWHTFWGKTFP</sequence>
<comment type="caution">
    <text evidence="3">The sequence shown here is derived from an EMBL/GenBank/DDBJ whole genome shotgun (WGS) entry which is preliminary data.</text>
</comment>
<dbReference type="InterPro" id="IPR029063">
    <property type="entry name" value="SAM-dependent_MTases_sf"/>
</dbReference>
<reference evidence="4" key="1">
    <citation type="submission" date="2017-11" db="EMBL/GenBank/DDBJ databases">
        <authorList>
            <person name="Watanabe M."/>
            <person name="Kojima H."/>
        </authorList>
    </citation>
    <scope>NUCLEOTIDE SEQUENCE [LARGE SCALE GENOMIC DNA]</scope>
    <source>
        <strain evidence="4">Tokyo 01</strain>
    </source>
</reference>
<organism evidence="3 4">
    <name type="scientific">Desulfonema ishimotonii</name>
    <dbReference type="NCBI Taxonomy" id="45657"/>
    <lineage>
        <taxon>Bacteria</taxon>
        <taxon>Pseudomonadati</taxon>
        <taxon>Thermodesulfobacteriota</taxon>
        <taxon>Desulfobacteria</taxon>
        <taxon>Desulfobacterales</taxon>
        <taxon>Desulfococcaceae</taxon>
        <taxon>Desulfonema</taxon>
    </lineage>
</organism>
<gene>
    <name evidence="3" type="ORF">DENIS_3815</name>
</gene>
<protein>
    <recommendedName>
        <fullName evidence="5">50S ribosomal protein L11 methyltransferase</fullName>
    </recommendedName>
</protein>
<dbReference type="InterPro" id="IPR050078">
    <property type="entry name" value="Ribosomal_L11_MeTrfase_PrmA"/>
</dbReference>
<dbReference type="SUPFAM" id="SSF53335">
    <property type="entry name" value="S-adenosyl-L-methionine-dependent methyltransferases"/>
    <property type="match status" value="1"/>
</dbReference>
<name>A0A401G0U0_9BACT</name>
<dbReference type="Proteomes" id="UP000288096">
    <property type="component" value="Unassembled WGS sequence"/>
</dbReference>
<dbReference type="EMBL" id="BEXT01000001">
    <property type="protein sequence ID" value="GBC62831.1"/>
    <property type="molecule type" value="Genomic_DNA"/>
</dbReference>
<evidence type="ECO:0000313" key="3">
    <source>
        <dbReference type="EMBL" id="GBC62831.1"/>
    </source>
</evidence>
<keyword evidence="1" id="KW-0489">Methyltransferase</keyword>
<dbReference type="Gene3D" id="3.40.50.150">
    <property type="entry name" value="Vaccinia Virus protein VP39"/>
    <property type="match status" value="1"/>
</dbReference>
<accession>A0A401G0U0</accession>
<dbReference type="PANTHER" id="PTHR43648:SF1">
    <property type="entry name" value="ELECTRON TRANSFER FLAVOPROTEIN BETA SUBUNIT LYSINE METHYLTRANSFERASE"/>
    <property type="match status" value="1"/>
</dbReference>
<dbReference type="GO" id="GO:0032259">
    <property type="term" value="P:methylation"/>
    <property type="evidence" value="ECO:0007669"/>
    <property type="project" value="UniProtKB-KW"/>
</dbReference>
<evidence type="ECO:0000256" key="1">
    <source>
        <dbReference type="ARBA" id="ARBA00022603"/>
    </source>
</evidence>